<reference evidence="1" key="2">
    <citation type="submission" date="2013-05" db="EMBL/GenBank/DDBJ databases">
        <authorList>
            <person name="Carter J.-M."/>
            <person name="Baker S.C."/>
            <person name="Pink R."/>
            <person name="Carter D.R.F."/>
            <person name="Collins A."/>
            <person name="Tomlin J."/>
            <person name="Gibbs M."/>
            <person name="Breuker C.J."/>
        </authorList>
    </citation>
    <scope>NUCLEOTIDE SEQUENCE</scope>
    <source>
        <tissue evidence="1">Ovary</tissue>
    </source>
</reference>
<dbReference type="AlphaFoldDB" id="S4PBY9"/>
<evidence type="ECO:0000313" key="1">
    <source>
        <dbReference type="EMBL" id="JAA84470.1"/>
    </source>
</evidence>
<dbReference type="EMBL" id="GAIX01008090">
    <property type="protein sequence ID" value="JAA84470.1"/>
    <property type="molecule type" value="Transcribed_RNA"/>
</dbReference>
<protein>
    <submittedName>
        <fullName evidence="1">Uncharacterized protein</fullName>
    </submittedName>
</protein>
<name>S4PBY9_9NEOP</name>
<reference evidence="1" key="1">
    <citation type="journal article" date="2013" name="BMC Genomics">
        <title>Unscrambling butterfly oogenesis.</title>
        <authorList>
            <person name="Carter J.M."/>
            <person name="Baker S.C."/>
            <person name="Pink R."/>
            <person name="Carter D.R."/>
            <person name="Collins A."/>
            <person name="Tomlin J."/>
            <person name="Gibbs M."/>
            <person name="Breuker C.J."/>
        </authorList>
    </citation>
    <scope>NUCLEOTIDE SEQUENCE</scope>
    <source>
        <tissue evidence="1">Ovary</tissue>
    </source>
</reference>
<feature type="non-terminal residue" evidence="1">
    <location>
        <position position="1"/>
    </location>
</feature>
<sequence>ANSKRFRHCSSRRYHTVKAPQGVEVQAGIAIEPIQKEALPIDFIKPISCNRINLIPKTPKPNFIDKVDVHIATTADSVADSNFLVASNLYTLVNTSSGAQLMPLRLQTSTVNSSTQPICSPAVIESD</sequence>
<feature type="non-terminal residue" evidence="1">
    <location>
        <position position="127"/>
    </location>
</feature>
<proteinExistence type="predicted"/>
<organism evidence="1">
    <name type="scientific">Pararge aegeria</name>
    <name type="common">speckled wood butterfly</name>
    <dbReference type="NCBI Taxonomy" id="116150"/>
    <lineage>
        <taxon>Eukaryota</taxon>
        <taxon>Metazoa</taxon>
        <taxon>Ecdysozoa</taxon>
        <taxon>Arthropoda</taxon>
        <taxon>Hexapoda</taxon>
        <taxon>Insecta</taxon>
        <taxon>Pterygota</taxon>
        <taxon>Neoptera</taxon>
        <taxon>Endopterygota</taxon>
        <taxon>Lepidoptera</taxon>
        <taxon>Glossata</taxon>
        <taxon>Ditrysia</taxon>
        <taxon>Papilionoidea</taxon>
        <taxon>Nymphalidae</taxon>
        <taxon>Satyrinae</taxon>
        <taxon>Satyrini</taxon>
        <taxon>Parargina</taxon>
        <taxon>Pararge</taxon>
    </lineage>
</organism>
<accession>S4PBY9</accession>